<keyword evidence="2" id="KW-1185">Reference proteome</keyword>
<evidence type="ECO:0000313" key="2">
    <source>
        <dbReference type="Proteomes" id="UP000092555"/>
    </source>
</evidence>
<accession>A0A1A0HFY1</accession>
<dbReference type="EMBL" id="LXTC01000001">
    <property type="protein sequence ID" value="OBA22763.1"/>
    <property type="molecule type" value="Genomic_DNA"/>
</dbReference>
<dbReference type="AlphaFoldDB" id="A0A1A0HFY1"/>
<dbReference type="RefSeq" id="XP_018713244.1">
    <property type="nucleotide sequence ID" value="XM_018855195.1"/>
</dbReference>
<dbReference type="Proteomes" id="UP000092555">
    <property type="component" value="Unassembled WGS sequence"/>
</dbReference>
<comment type="caution">
    <text evidence="1">The sequence shown here is derived from an EMBL/GenBank/DDBJ whole genome shotgun (WGS) entry which is preliminary data.</text>
</comment>
<protein>
    <submittedName>
        <fullName evidence="1">Uncharacterized protein</fullName>
    </submittedName>
</protein>
<sequence>MYSKHKDTGKSKTDKLEILDSMLNDKESFRNGERNNLPSGESEFKLLVEKGAKEYTNVLRVQENHMNYIAEKAKAEKPNFETVEMINGTKASKPHPDVTIDADSTLVQVARFHVSKMVCPCRSRQELITMIGIAHSSNHE</sequence>
<organism evidence="1 2">
    <name type="scientific">Metschnikowia bicuspidata var. bicuspidata NRRL YB-4993</name>
    <dbReference type="NCBI Taxonomy" id="869754"/>
    <lineage>
        <taxon>Eukaryota</taxon>
        <taxon>Fungi</taxon>
        <taxon>Dikarya</taxon>
        <taxon>Ascomycota</taxon>
        <taxon>Saccharomycotina</taxon>
        <taxon>Pichiomycetes</taxon>
        <taxon>Metschnikowiaceae</taxon>
        <taxon>Metschnikowia</taxon>
    </lineage>
</organism>
<dbReference type="GeneID" id="30028171"/>
<evidence type="ECO:0000313" key="1">
    <source>
        <dbReference type="EMBL" id="OBA22763.1"/>
    </source>
</evidence>
<proteinExistence type="predicted"/>
<name>A0A1A0HFY1_9ASCO</name>
<gene>
    <name evidence="1" type="ORF">METBIDRAFT_228138</name>
</gene>
<reference evidence="1 2" key="1">
    <citation type="submission" date="2016-05" db="EMBL/GenBank/DDBJ databases">
        <title>Comparative genomics of biotechnologically important yeasts.</title>
        <authorList>
            <consortium name="DOE Joint Genome Institute"/>
            <person name="Riley R."/>
            <person name="Haridas S."/>
            <person name="Wolfe K.H."/>
            <person name="Lopes M.R."/>
            <person name="Hittinger C.T."/>
            <person name="Goker M."/>
            <person name="Salamov A."/>
            <person name="Wisecaver J."/>
            <person name="Long T.M."/>
            <person name="Aerts A.L."/>
            <person name="Barry K."/>
            <person name="Choi C."/>
            <person name="Clum A."/>
            <person name="Coughlan A.Y."/>
            <person name="Deshpande S."/>
            <person name="Douglass A.P."/>
            <person name="Hanson S.J."/>
            <person name="Klenk H.-P."/>
            <person name="LaButti K."/>
            <person name="Lapidus A."/>
            <person name="Lindquist E."/>
            <person name="Lipzen A."/>
            <person name="Meier-kolthoff J.P."/>
            <person name="Ohm R.A."/>
            <person name="Otillar R.P."/>
            <person name="Pangilinan J."/>
            <person name="Peng Y."/>
            <person name="Rokas A."/>
            <person name="Rosa C.A."/>
            <person name="Scheuner C."/>
            <person name="Sibirny A.A."/>
            <person name="Slot J.C."/>
            <person name="Stielow J.B."/>
            <person name="Sun H."/>
            <person name="Kurtzman C.P."/>
            <person name="Blackwell M."/>
            <person name="Grigoriev I.V."/>
            <person name="Jeffries T.W."/>
        </authorList>
    </citation>
    <scope>NUCLEOTIDE SEQUENCE [LARGE SCALE GENOMIC DNA]</scope>
    <source>
        <strain evidence="1 2">NRRL YB-4993</strain>
    </source>
</reference>